<proteinExistence type="inferred from homology"/>
<evidence type="ECO:0000256" key="9">
    <source>
        <dbReference type="ARBA" id="ARBA00023136"/>
    </source>
</evidence>
<dbReference type="Gene3D" id="3.90.70.10">
    <property type="entry name" value="Cysteine proteinases"/>
    <property type="match status" value="1"/>
</dbReference>
<sequence length="691" mass="81173">MTFTPKIYIHIIEGVIMRITDQTKSNDCGVCVLHSLYDHLYKKELNEKEIIKDFKLSKNGMSIYDFEVLAKDINIETEIYQATFEELINTHYKDYFVTLLKSEAGNHFVVCKFRKGYVQVLDSVSGETKIPYSEFEKIYNNTFIVFYKSNIQKDIDENISFKKIKFFDMPNETLFCLLIVLVDLGVLFISLIASSVVKIAINFVGDNIPQNLFFIGLYFIFMFLFQSLLEYLLCLMKTKKLDILGKKNFIFYTNYLQNKNSLFFKDTKRKELFQYPAAISKVLSTKYVGKPQLIADVIFFVCLMFMMGYLSFYYMIFAIVYSGISITLSYFLKKYNEKNFENNNLIKNESDYYFQIYYDFLHKEKNIYKLNFLNEKSKSLFWSFSKQNISYSTYLFQNNFLNYFLKKIVFVLFIIVSTFWIINNSNQNIDISKMIFAISVLNLFDNTSNSIFSFVSDYANYKKSKELLNDFLTTENKNFSTSEKIEINKIKSIDIQNLNFKYDNEKTIFEDFKIKLKNQTILYGKNGIGKSTLLKILSLNLMSDKGTEILINDIDRDSINLKKLEDKIFYIPSDATAMEVDYSGILHLNPLLTQELSNFLKVTKLSSKQTNEMSKGEAQLSNLISLLKLKDCLILLDECFSNISDSNIELFMNYFFQKICDHNFVICVSHSKKIRKYFEHEKEINNDQCKN</sequence>
<keyword evidence="4 10" id="KW-0812">Transmembrane</keyword>
<dbReference type="PANTHER" id="PTHR42734">
    <property type="entry name" value="METAL TRANSPORT SYSTEM ATP-BINDING PROTEIN TM_0124-RELATED"/>
    <property type="match status" value="1"/>
</dbReference>
<dbReference type="GO" id="GO:0006508">
    <property type="term" value="P:proteolysis"/>
    <property type="evidence" value="ECO:0007669"/>
    <property type="project" value="InterPro"/>
</dbReference>
<evidence type="ECO:0000256" key="4">
    <source>
        <dbReference type="ARBA" id="ARBA00022692"/>
    </source>
</evidence>
<keyword evidence="7 12" id="KW-0067">ATP-binding</keyword>
<keyword evidence="9 10" id="KW-0472">Membrane</keyword>
<feature type="transmembrane region" description="Helical" evidence="10">
    <location>
        <begin position="174"/>
        <end position="201"/>
    </location>
</feature>
<dbReference type="CDD" id="cd02424">
    <property type="entry name" value="Peptidase_C39E"/>
    <property type="match status" value="1"/>
</dbReference>
<keyword evidence="6" id="KW-0645">Protease</keyword>
<dbReference type="GO" id="GO:0005886">
    <property type="term" value="C:plasma membrane"/>
    <property type="evidence" value="ECO:0007669"/>
    <property type="project" value="UniProtKB-SubCell"/>
</dbReference>
<dbReference type="Gene3D" id="3.40.50.300">
    <property type="entry name" value="P-loop containing nucleotide triphosphate hydrolases"/>
    <property type="match status" value="1"/>
</dbReference>
<dbReference type="SUPFAM" id="SSF90123">
    <property type="entry name" value="ABC transporter transmembrane region"/>
    <property type="match status" value="1"/>
</dbReference>
<dbReference type="STRING" id="272633.gene:10731870"/>
<evidence type="ECO:0000256" key="1">
    <source>
        <dbReference type="ARBA" id="ARBA00004651"/>
    </source>
</evidence>
<keyword evidence="6" id="KW-0378">Hydrolase</keyword>
<feature type="transmembrane region" description="Helical" evidence="10">
    <location>
        <begin position="213"/>
        <end position="233"/>
    </location>
</feature>
<dbReference type="KEGG" id="mpe:MYPE7470"/>
<feature type="transmembrane region" description="Helical" evidence="10">
    <location>
        <begin position="404"/>
        <end position="422"/>
    </location>
</feature>
<evidence type="ECO:0000256" key="7">
    <source>
        <dbReference type="ARBA" id="ARBA00022840"/>
    </source>
</evidence>
<comment type="similarity">
    <text evidence="2">Belongs to the ABC transporter superfamily.</text>
</comment>
<evidence type="ECO:0000256" key="8">
    <source>
        <dbReference type="ARBA" id="ARBA00022989"/>
    </source>
</evidence>
<gene>
    <name evidence="12" type="ordered locus">MYPE7470</name>
</gene>
<evidence type="ECO:0000256" key="6">
    <source>
        <dbReference type="ARBA" id="ARBA00022807"/>
    </source>
</evidence>
<evidence type="ECO:0000256" key="3">
    <source>
        <dbReference type="ARBA" id="ARBA00022448"/>
    </source>
</evidence>
<dbReference type="HOGENOM" id="CLU_000604_95_3_14"/>
<dbReference type="EMBL" id="BA000026">
    <property type="protein sequence ID" value="BAC44541.1"/>
    <property type="molecule type" value="Genomic_DNA"/>
</dbReference>
<dbReference type="eggNOG" id="COG2274">
    <property type="taxonomic scope" value="Bacteria"/>
</dbReference>
<keyword evidence="8 10" id="KW-1133">Transmembrane helix</keyword>
<comment type="subcellular location">
    <subcellularLocation>
        <location evidence="1">Cell membrane</location>
        <topology evidence="1">Multi-pass membrane protein</topology>
    </subcellularLocation>
</comment>
<evidence type="ECO:0000313" key="12">
    <source>
        <dbReference type="EMBL" id="BAC44541.1"/>
    </source>
</evidence>
<dbReference type="InParanoid" id="Q8EV20"/>
<dbReference type="InterPro" id="IPR005074">
    <property type="entry name" value="Peptidase_C39"/>
</dbReference>
<dbReference type="Pfam" id="PF00005">
    <property type="entry name" value="ABC_tran"/>
    <property type="match status" value="1"/>
</dbReference>
<dbReference type="SMART" id="SM00382">
    <property type="entry name" value="AAA"/>
    <property type="match status" value="1"/>
</dbReference>
<dbReference type="GO" id="GO:0005524">
    <property type="term" value="F:ATP binding"/>
    <property type="evidence" value="ECO:0007669"/>
    <property type="project" value="UniProtKB-KW"/>
</dbReference>
<organism evidence="12 13">
    <name type="scientific">Malacoplasma penetrans (strain HF-2)</name>
    <name type="common">Mycoplasma penetrans</name>
    <dbReference type="NCBI Taxonomy" id="272633"/>
    <lineage>
        <taxon>Bacteria</taxon>
        <taxon>Bacillati</taxon>
        <taxon>Mycoplasmatota</taxon>
        <taxon>Mycoplasmoidales</taxon>
        <taxon>Mycoplasmoidaceae</taxon>
        <taxon>Malacoplasma</taxon>
    </lineage>
</organism>
<keyword evidence="6" id="KW-0788">Thiol protease</keyword>
<dbReference type="PROSITE" id="PS50990">
    <property type="entry name" value="PEPTIDASE_C39"/>
    <property type="match status" value="1"/>
</dbReference>
<dbReference type="Proteomes" id="UP000002522">
    <property type="component" value="Chromosome"/>
</dbReference>
<dbReference type="InterPro" id="IPR003439">
    <property type="entry name" value="ABC_transporter-like_ATP-bd"/>
</dbReference>
<feature type="transmembrane region" description="Helical" evidence="10">
    <location>
        <begin position="287"/>
        <end position="306"/>
    </location>
</feature>
<keyword evidence="13" id="KW-1185">Reference proteome</keyword>
<dbReference type="CDD" id="cd00267">
    <property type="entry name" value="ABC_ATPase"/>
    <property type="match status" value="1"/>
</dbReference>
<accession>Q8EV20</accession>
<evidence type="ECO:0000256" key="5">
    <source>
        <dbReference type="ARBA" id="ARBA00022741"/>
    </source>
</evidence>
<dbReference type="GO" id="GO:0016887">
    <property type="term" value="F:ATP hydrolysis activity"/>
    <property type="evidence" value="ECO:0007669"/>
    <property type="project" value="InterPro"/>
</dbReference>
<dbReference type="SUPFAM" id="SSF52540">
    <property type="entry name" value="P-loop containing nucleoside triphosphate hydrolases"/>
    <property type="match status" value="1"/>
</dbReference>
<evidence type="ECO:0000259" key="11">
    <source>
        <dbReference type="PROSITE" id="PS50990"/>
    </source>
</evidence>
<name>Q8EV20_MALP2</name>
<dbReference type="InterPro" id="IPR003593">
    <property type="entry name" value="AAA+_ATPase"/>
</dbReference>
<evidence type="ECO:0000256" key="2">
    <source>
        <dbReference type="ARBA" id="ARBA00005417"/>
    </source>
</evidence>
<dbReference type="InterPro" id="IPR027417">
    <property type="entry name" value="P-loop_NTPase"/>
</dbReference>
<feature type="transmembrane region" description="Helical" evidence="10">
    <location>
        <begin position="312"/>
        <end position="332"/>
    </location>
</feature>
<dbReference type="GO" id="GO:0008234">
    <property type="term" value="F:cysteine-type peptidase activity"/>
    <property type="evidence" value="ECO:0007669"/>
    <property type="project" value="UniProtKB-KW"/>
</dbReference>
<feature type="domain" description="Peptidase C39" evidence="11">
    <location>
        <begin position="22"/>
        <end position="146"/>
    </location>
</feature>
<evidence type="ECO:0000256" key="10">
    <source>
        <dbReference type="SAM" id="Phobius"/>
    </source>
</evidence>
<dbReference type="InterPro" id="IPR036640">
    <property type="entry name" value="ABC1_TM_sf"/>
</dbReference>
<keyword evidence="3" id="KW-0813">Transport</keyword>
<protein>
    <submittedName>
        <fullName evidence="12">ABC transporter ATP-binding protein</fullName>
    </submittedName>
</protein>
<reference evidence="12 13" key="1">
    <citation type="journal article" date="2002" name="Nucleic Acids Res.">
        <title>The complete genomic sequence of Mycoplasma penetrans, an intracellular bacterial pathogen in humans.</title>
        <authorList>
            <person name="Sasaki Y."/>
            <person name="Ishikawa J."/>
            <person name="Yamashita A."/>
            <person name="Oshima K."/>
            <person name="Kenri T."/>
            <person name="Furuya K."/>
            <person name="Yoshino C."/>
            <person name="Horino A."/>
            <person name="Shiba T."/>
            <person name="Sasaki T."/>
            <person name="Hattori M."/>
        </authorList>
    </citation>
    <scope>NUCLEOTIDE SEQUENCE [LARGE SCALE GENOMIC DNA]</scope>
    <source>
        <strain evidence="12 13">HF-2</strain>
    </source>
</reference>
<dbReference type="AlphaFoldDB" id="Q8EV20"/>
<evidence type="ECO:0000313" key="13">
    <source>
        <dbReference type="Proteomes" id="UP000002522"/>
    </source>
</evidence>
<keyword evidence="5" id="KW-0547">Nucleotide-binding</keyword>
<dbReference type="InterPro" id="IPR050153">
    <property type="entry name" value="Metal_Ion_Import_ABC"/>
</dbReference>
<dbReference type="Pfam" id="PF03412">
    <property type="entry name" value="Peptidase_C39"/>
    <property type="match status" value="1"/>
</dbReference>